<dbReference type="Proteomes" id="UP001061298">
    <property type="component" value="Chromosome"/>
</dbReference>
<accession>A0ABY6DU86</accession>
<dbReference type="Gene3D" id="3.90.226.10">
    <property type="entry name" value="2-enoyl-CoA Hydratase, Chain A, domain 1"/>
    <property type="match status" value="1"/>
</dbReference>
<protein>
    <submittedName>
        <fullName evidence="1">Enoyl-CoA hydratase-related protein</fullName>
    </submittedName>
</protein>
<dbReference type="InterPro" id="IPR001753">
    <property type="entry name" value="Enoyl-CoA_hydra/iso"/>
</dbReference>
<dbReference type="EMBL" id="CP106793">
    <property type="protein sequence ID" value="UXY17941.1"/>
    <property type="molecule type" value="Genomic_DNA"/>
</dbReference>
<name>A0ABY6DU86_9ACTN</name>
<gene>
    <name evidence="1" type="ORF">N8I84_03725</name>
</gene>
<keyword evidence="2" id="KW-1185">Reference proteome</keyword>
<organism evidence="1 2">
    <name type="scientific">Streptomyces cynarae</name>
    <dbReference type="NCBI Taxonomy" id="2981134"/>
    <lineage>
        <taxon>Bacteria</taxon>
        <taxon>Bacillati</taxon>
        <taxon>Actinomycetota</taxon>
        <taxon>Actinomycetes</taxon>
        <taxon>Kitasatosporales</taxon>
        <taxon>Streptomycetaceae</taxon>
        <taxon>Streptomyces</taxon>
    </lineage>
</organism>
<sequence length="111" mass="11423">MTGTGAVGVRHEECNDVRRHGAAGARADGAISVRRDGAVATVRVGTGRRANALAIRDWRALAAVFEALGQDPSLGAVVVSGRGSATFSAGSDMREWLSARPAEIDASFAAM</sequence>
<dbReference type="Pfam" id="PF00378">
    <property type="entry name" value="ECH_1"/>
    <property type="match status" value="1"/>
</dbReference>
<dbReference type="RefSeq" id="WP_263228120.1">
    <property type="nucleotide sequence ID" value="NZ_CP106793.1"/>
</dbReference>
<proteinExistence type="predicted"/>
<evidence type="ECO:0000313" key="1">
    <source>
        <dbReference type="EMBL" id="UXY17941.1"/>
    </source>
</evidence>
<evidence type="ECO:0000313" key="2">
    <source>
        <dbReference type="Proteomes" id="UP001061298"/>
    </source>
</evidence>
<dbReference type="InterPro" id="IPR029045">
    <property type="entry name" value="ClpP/crotonase-like_dom_sf"/>
</dbReference>
<dbReference type="SUPFAM" id="SSF52096">
    <property type="entry name" value="ClpP/crotonase"/>
    <property type="match status" value="1"/>
</dbReference>
<reference evidence="1" key="1">
    <citation type="submission" date="2022-10" db="EMBL/GenBank/DDBJ databases">
        <authorList>
            <person name="Mo P."/>
        </authorList>
    </citation>
    <scope>NUCLEOTIDE SEQUENCE</scope>
    <source>
        <strain evidence="1">HUAS 13-4</strain>
    </source>
</reference>